<dbReference type="VEuPathDB" id="TriTrypDB:C3747_117g91"/>
<dbReference type="VEuPathDB" id="TriTrypDB:ECC02_000119"/>
<proteinExistence type="predicted"/>
<dbReference type="VEuPathDB" id="TriTrypDB:TCDM_12723"/>
<dbReference type="AlphaFoldDB" id="A0A2V2WD45"/>
<evidence type="ECO:0000256" key="1">
    <source>
        <dbReference type="SAM" id="MobiDB-lite"/>
    </source>
</evidence>
<evidence type="ECO:0000313" key="3">
    <source>
        <dbReference type="Proteomes" id="UP000246078"/>
    </source>
</evidence>
<dbReference type="SUPFAM" id="SSF56672">
    <property type="entry name" value="DNA/RNA polymerases"/>
    <property type="match status" value="1"/>
</dbReference>
<dbReference type="VEuPathDB" id="TriTrypDB:Tc_MARK_4641"/>
<feature type="region of interest" description="Disordered" evidence="1">
    <location>
        <begin position="325"/>
        <end position="349"/>
    </location>
</feature>
<dbReference type="VEuPathDB" id="TriTrypDB:TcBrA4_0046850"/>
<sequence>MGTRRAVPFPSALLRQGARKLTEDSSRRRVIAEGSGNNRGRFFCKNRRIDNTLLVVEEKTTGLRRRWIAWPRDRNRHDAYEADAPLLHISHYLPPVMAEAASCLDLKASFLQVPLPRETRHLFRCRVEDGTLVELTRLPMGYKAGPETLQIIITSAIAGMTTVVHRLWAAPPLVRVDVWIGNIRIAGSIGDVTRWEAQVLRNAVGRRATIGEDRESGAAQYTFLGVQFDHTRRAVSLSEKFVRSLRAMPALNSLTIAEMEVTASRFSYVAAILGTCLCAYCFLIKAVQRRLSALDRGIVQETSPATIPPAAVGLGERLRHIIEDTTVSESSSPRKRRRPPSSGTHRSMDGEPFLFQIQAMLKLPEENGRRCLFASCRPRRAVRLALLAFSAILPRTIDVWMNNTSPQGAANKGSSKPHATTRELKRIYGFLDPRGIKAFFAYVRSAENPADGISRGRVFTLEELAKGWNLRRGAAGSCDWRSSNSATP</sequence>
<organism evidence="2 3">
    <name type="scientific">Trypanosoma cruzi</name>
    <dbReference type="NCBI Taxonomy" id="5693"/>
    <lineage>
        <taxon>Eukaryota</taxon>
        <taxon>Discoba</taxon>
        <taxon>Euglenozoa</taxon>
        <taxon>Kinetoplastea</taxon>
        <taxon>Metakinetoplastina</taxon>
        <taxon>Trypanosomatida</taxon>
        <taxon>Trypanosomatidae</taxon>
        <taxon>Trypanosoma</taxon>
        <taxon>Schizotrypanum</taxon>
    </lineage>
</organism>
<reference evidence="2 3" key="1">
    <citation type="journal article" date="2018" name="Microb. Genom.">
        <title>Expanding an expanded genome: long-read sequencing of Trypanosoma cruzi.</title>
        <authorList>
            <person name="Berna L."/>
            <person name="Rodriguez M."/>
            <person name="Chiribao M.L."/>
            <person name="Parodi-Talice A."/>
            <person name="Pita S."/>
            <person name="Rijo G."/>
            <person name="Alvarez-Valin F."/>
            <person name="Robello C."/>
        </authorList>
    </citation>
    <scope>NUCLEOTIDE SEQUENCE [LARGE SCALE GENOMIC DNA]</scope>
    <source>
        <strain evidence="2 3">TCC</strain>
    </source>
</reference>
<dbReference type="Proteomes" id="UP000246078">
    <property type="component" value="Unassembled WGS sequence"/>
</dbReference>
<dbReference type="EMBL" id="PRFC01000117">
    <property type="protein sequence ID" value="PWV06255.1"/>
    <property type="molecule type" value="Genomic_DNA"/>
</dbReference>
<name>A0A2V2WD45_TRYCR</name>
<dbReference type="GO" id="GO:0016301">
    <property type="term" value="F:kinase activity"/>
    <property type="evidence" value="ECO:0007669"/>
    <property type="project" value="UniProtKB-KW"/>
</dbReference>
<keyword evidence="2" id="KW-0418">Kinase</keyword>
<protein>
    <submittedName>
        <fullName evidence="2">Putative target of rapamycin (TOR) kinase 1</fullName>
    </submittedName>
</protein>
<dbReference type="VEuPathDB" id="TriTrypDB:C4B63_86g10"/>
<evidence type="ECO:0000313" key="2">
    <source>
        <dbReference type="EMBL" id="PWV06255.1"/>
    </source>
</evidence>
<dbReference type="VEuPathDB" id="TriTrypDB:TcYC6_0095640"/>
<dbReference type="VEuPathDB" id="TriTrypDB:TCSYLVIO_003764"/>
<accession>A0A2V2WD45</accession>
<dbReference type="InterPro" id="IPR043502">
    <property type="entry name" value="DNA/RNA_pol_sf"/>
</dbReference>
<dbReference type="VEuPathDB" id="TriTrypDB:TcG_08733"/>
<dbReference type="VEuPathDB" id="TriTrypDB:TcCL_Unassigned05352"/>
<comment type="caution">
    <text evidence="2">The sequence shown here is derived from an EMBL/GenBank/DDBJ whole genome shotgun (WGS) entry which is preliminary data.</text>
</comment>
<keyword evidence="2" id="KW-0808">Transferase</keyword>
<gene>
    <name evidence="2" type="ORF">C3747_117g91</name>
</gene>